<name>A0A0E0JQ68_ORYPU</name>
<accession>A0A0E0JQ68</accession>
<organism evidence="2">
    <name type="scientific">Oryza punctata</name>
    <name type="common">Red rice</name>
    <dbReference type="NCBI Taxonomy" id="4537"/>
    <lineage>
        <taxon>Eukaryota</taxon>
        <taxon>Viridiplantae</taxon>
        <taxon>Streptophyta</taxon>
        <taxon>Embryophyta</taxon>
        <taxon>Tracheophyta</taxon>
        <taxon>Spermatophyta</taxon>
        <taxon>Magnoliopsida</taxon>
        <taxon>Liliopsida</taxon>
        <taxon>Poales</taxon>
        <taxon>Poaceae</taxon>
        <taxon>BOP clade</taxon>
        <taxon>Oryzoideae</taxon>
        <taxon>Oryzeae</taxon>
        <taxon>Oryzinae</taxon>
        <taxon>Oryza</taxon>
    </lineage>
</organism>
<proteinExistence type="predicted"/>
<dbReference type="Gramene" id="OPUNC01G33850.1">
    <property type="protein sequence ID" value="OPUNC01G33850.1"/>
    <property type="gene ID" value="OPUNC01G33850"/>
</dbReference>
<protein>
    <submittedName>
        <fullName evidence="2">Uncharacterized protein</fullName>
    </submittedName>
</protein>
<feature type="compositionally biased region" description="Basic and acidic residues" evidence="1">
    <location>
        <begin position="178"/>
        <end position="192"/>
    </location>
</feature>
<sequence length="192" mass="20154">MVADSVTAISEEELTTPLTDASELAPADYASLSEASMGASSTQAGAATVSLTADPIVMDNAAQEIESDKVGLVAAYAPTLLVDATQDLVSSSTSTRDAASMVNLEDTEVTTSQDSTSLDVGTAGINTVIELAADGAQLDAARTIIAEAKVQAEAGGKRPSQEAKQRSRRPIDPTPTRQSERRRECQMRTHRW</sequence>
<feature type="region of interest" description="Disordered" evidence="1">
    <location>
        <begin position="150"/>
        <end position="192"/>
    </location>
</feature>
<dbReference type="Proteomes" id="UP000026962">
    <property type="component" value="Chromosome 1"/>
</dbReference>
<feature type="compositionally biased region" description="Basic and acidic residues" evidence="1">
    <location>
        <begin position="155"/>
        <end position="171"/>
    </location>
</feature>
<evidence type="ECO:0000313" key="2">
    <source>
        <dbReference type="EnsemblPlants" id="OPUNC01G33850.1"/>
    </source>
</evidence>
<reference evidence="2" key="2">
    <citation type="submission" date="2018-05" db="EMBL/GenBank/DDBJ databases">
        <title>OpunRS2 (Oryza punctata Reference Sequence Version 2).</title>
        <authorList>
            <person name="Zhang J."/>
            <person name="Kudrna D."/>
            <person name="Lee S."/>
            <person name="Talag J."/>
            <person name="Welchert J."/>
            <person name="Wing R.A."/>
        </authorList>
    </citation>
    <scope>NUCLEOTIDE SEQUENCE [LARGE SCALE GENOMIC DNA]</scope>
</reference>
<keyword evidence="3" id="KW-1185">Reference proteome</keyword>
<evidence type="ECO:0000313" key="3">
    <source>
        <dbReference type="Proteomes" id="UP000026962"/>
    </source>
</evidence>
<dbReference type="HOGENOM" id="CLU_101955_0_0_1"/>
<feature type="region of interest" description="Disordered" evidence="1">
    <location>
        <begin position="1"/>
        <end position="22"/>
    </location>
</feature>
<evidence type="ECO:0000256" key="1">
    <source>
        <dbReference type="SAM" id="MobiDB-lite"/>
    </source>
</evidence>
<dbReference type="EnsemblPlants" id="OPUNC01G33850.1">
    <property type="protein sequence ID" value="OPUNC01G33850.1"/>
    <property type="gene ID" value="OPUNC01G33850"/>
</dbReference>
<reference evidence="2" key="1">
    <citation type="submission" date="2015-04" db="UniProtKB">
        <authorList>
            <consortium name="EnsemblPlants"/>
        </authorList>
    </citation>
    <scope>IDENTIFICATION</scope>
</reference>
<dbReference type="AlphaFoldDB" id="A0A0E0JQ68"/>